<protein>
    <recommendedName>
        <fullName evidence="11">Flagellar L-ring protein</fullName>
    </recommendedName>
    <alternativeName>
        <fullName evidence="11">Basal body L-ring protein</fullName>
    </alternativeName>
</protein>
<dbReference type="Pfam" id="PF02107">
    <property type="entry name" value="FlgH"/>
    <property type="match status" value="1"/>
</dbReference>
<evidence type="ECO:0000256" key="7">
    <source>
        <dbReference type="ARBA" id="ARBA00023139"/>
    </source>
</evidence>
<comment type="similarity">
    <text evidence="3 11">Belongs to the FlgH family.</text>
</comment>
<evidence type="ECO:0000256" key="11">
    <source>
        <dbReference type="HAMAP-Rule" id="MF_00415"/>
    </source>
</evidence>
<dbReference type="InterPro" id="IPR000527">
    <property type="entry name" value="Flag_Lring"/>
</dbReference>
<feature type="chain" id="PRO_5046499522" description="Flagellar L-ring protein" evidence="12">
    <location>
        <begin position="21"/>
        <end position="229"/>
    </location>
</feature>
<gene>
    <name evidence="13" type="primary">flgH_2</name>
    <name evidence="11" type="synonym">flgH</name>
    <name evidence="13" type="ORF">GCM10022421_23830</name>
</gene>
<keyword evidence="14" id="KW-1185">Reference proteome</keyword>
<keyword evidence="5 11" id="KW-0732">Signal</keyword>
<dbReference type="NCBIfam" id="NF001304">
    <property type="entry name" value="PRK00249.1-4"/>
    <property type="match status" value="1"/>
</dbReference>
<accession>A0ABP7E9X3</accession>
<dbReference type="NCBIfam" id="NF009338">
    <property type="entry name" value="PRK12698.1"/>
    <property type="match status" value="1"/>
</dbReference>
<keyword evidence="13" id="KW-0966">Cell projection</keyword>
<feature type="signal peptide" evidence="12">
    <location>
        <begin position="1"/>
        <end position="20"/>
    </location>
</feature>
<evidence type="ECO:0000256" key="6">
    <source>
        <dbReference type="ARBA" id="ARBA00023136"/>
    </source>
</evidence>
<comment type="subunit">
    <text evidence="4 11">The basal body constitutes a major portion of the flagellar organelle and consists of four rings (L,P,S, and M) mounted on a central rod.</text>
</comment>
<evidence type="ECO:0000256" key="9">
    <source>
        <dbReference type="ARBA" id="ARBA00023237"/>
    </source>
</evidence>
<keyword evidence="10 11" id="KW-0449">Lipoprotein</keyword>
<evidence type="ECO:0000256" key="2">
    <source>
        <dbReference type="ARBA" id="ARBA00004635"/>
    </source>
</evidence>
<comment type="function">
    <text evidence="1 11">Assembles around the rod to form the L-ring and probably protects the motor/basal body from shearing forces during rotation.</text>
</comment>
<dbReference type="PANTHER" id="PTHR34933">
    <property type="entry name" value="FLAGELLAR L-RING PROTEIN"/>
    <property type="match status" value="1"/>
</dbReference>
<reference evidence="14" key="1">
    <citation type="journal article" date="2019" name="Int. J. Syst. Evol. Microbiol.">
        <title>The Global Catalogue of Microorganisms (GCM) 10K type strain sequencing project: providing services to taxonomists for standard genome sequencing and annotation.</title>
        <authorList>
            <consortium name="The Broad Institute Genomics Platform"/>
            <consortium name="The Broad Institute Genome Sequencing Center for Infectious Disease"/>
            <person name="Wu L."/>
            <person name="Ma J."/>
        </authorList>
    </citation>
    <scope>NUCLEOTIDE SEQUENCE [LARGE SCALE GENOMIC DNA]</scope>
    <source>
        <strain evidence="14">JCM 17329</strain>
    </source>
</reference>
<keyword evidence="6 11" id="KW-0472">Membrane</keyword>
<dbReference type="EMBL" id="BAABDS010000036">
    <property type="protein sequence ID" value="GAA3715455.1"/>
    <property type="molecule type" value="Genomic_DNA"/>
</dbReference>
<sequence length="229" mass="24679">MRSITARFGLLVLCVGGLSACTSTPYTPKPDDPAFAPVIPSLNEQQLEPNGGIFRDNYANSLYSDIKAHRVGDIITVDLAESTRAQKRATTQQGKDSSVNINPLSLGGAPVNVGGYPLQASMSSSNEFDGQANTNQSNSLQGSITVSVAQVLDNGNLLVQGEKWIMLNTGEEYVRISGMIRPQDIGADNRVESTRVANARIYYGGTGDFANTQTRGWLAKFFNSPWLPF</sequence>
<keyword evidence="7" id="KW-0564">Palmitate</keyword>
<dbReference type="PRINTS" id="PR01008">
    <property type="entry name" value="FLGLRINGFLGH"/>
</dbReference>
<evidence type="ECO:0000256" key="4">
    <source>
        <dbReference type="ARBA" id="ARBA00011439"/>
    </source>
</evidence>
<evidence type="ECO:0000256" key="12">
    <source>
        <dbReference type="SAM" id="SignalP"/>
    </source>
</evidence>
<evidence type="ECO:0000256" key="8">
    <source>
        <dbReference type="ARBA" id="ARBA00023143"/>
    </source>
</evidence>
<evidence type="ECO:0000313" key="13">
    <source>
        <dbReference type="EMBL" id="GAA3715455.1"/>
    </source>
</evidence>
<dbReference type="PROSITE" id="PS51257">
    <property type="entry name" value="PROKAR_LIPOPROTEIN"/>
    <property type="match status" value="1"/>
</dbReference>
<evidence type="ECO:0000256" key="10">
    <source>
        <dbReference type="ARBA" id="ARBA00023288"/>
    </source>
</evidence>
<keyword evidence="9 11" id="KW-0998">Cell outer membrane</keyword>
<dbReference type="Proteomes" id="UP001501479">
    <property type="component" value="Unassembled WGS sequence"/>
</dbReference>
<name>A0ABP7E9X3_9GAMM</name>
<evidence type="ECO:0000313" key="14">
    <source>
        <dbReference type="Proteomes" id="UP001501479"/>
    </source>
</evidence>
<proteinExistence type="inferred from homology"/>
<comment type="caution">
    <text evidence="13">The sequence shown here is derived from an EMBL/GenBank/DDBJ whole genome shotgun (WGS) entry which is preliminary data.</text>
</comment>
<dbReference type="PANTHER" id="PTHR34933:SF1">
    <property type="entry name" value="FLAGELLAR L-RING PROTEIN"/>
    <property type="match status" value="1"/>
</dbReference>
<evidence type="ECO:0000256" key="5">
    <source>
        <dbReference type="ARBA" id="ARBA00022729"/>
    </source>
</evidence>
<organism evidence="13 14">
    <name type="scientific">Oceanisphaera sediminis</name>
    <dbReference type="NCBI Taxonomy" id="981381"/>
    <lineage>
        <taxon>Bacteria</taxon>
        <taxon>Pseudomonadati</taxon>
        <taxon>Pseudomonadota</taxon>
        <taxon>Gammaproteobacteria</taxon>
        <taxon>Aeromonadales</taxon>
        <taxon>Aeromonadaceae</taxon>
        <taxon>Oceanisphaera</taxon>
    </lineage>
</organism>
<dbReference type="HAMAP" id="MF_00415">
    <property type="entry name" value="FlgH"/>
    <property type="match status" value="1"/>
</dbReference>
<keyword evidence="13" id="KW-0969">Cilium</keyword>
<keyword evidence="8 11" id="KW-0975">Bacterial flagellum</keyword>
<evidence type="ECO:0000256" key="3">
    <source>
        <dbReference type="ARBA" id="ARBA00006929"/>
    </source>
</evidence>
<comment type="subcellular location">
    <subcellularLocation>
        <location evidence="11">Cell outer membrane</location>
        <topology evidence="11">Lipid-anchor</topology>
    </subcellularLocation>
    <subcellularLocation>
        <location evidence="11">Bacterial flagellum basal body</location>
    </subcellularLocation>
    <subcellularLocation>
        <location evidence="2">Membrane</location>
        <topology evidence="2">Lipid-anchor</topology>
    </subcellularLocation>
</comment>
<keyword evidence="13" id="KW-0282">Flagellum</keyword>
<evidence type="ECO:0000256" key="1">
    <source>
        <dbReference type="ARBA" id="ARBA00002591"/>
    </source>
</evidence>